<comment type="caution">
    <text evidence="1">The sequence shown here is derived from an EMBL/GenBank/DDBJ whole genome shotgun (WGS) entry which is preliminary data.</text>
</comment>
<evidence type="ECO:0000313" key="1">
    <source>
        <dbReference type="EMBL" id="KAK4028882.1"/>
    </source>
</evidence>
<keyword evidence="2" id="KW-1185">Reference proteome</keyword>
<name>A0ABR0AUS2_9CRUS</name>
<dbReference type="Proteomes" id="UP001234178">
    <property type="component" value="Unassembled WGS sequence"/>
</dbReference>
<gene>
    <name evidence="1" type="ORF">OUZ56_021901</name>
</gene>
<accession>A0ABR0AUS2</accession>
<dbReference type="EMBL" id="JAOYFB010000039">
    <property type="protein sequence ID" value="KAK4028882.1"/>
    <property type="molecule type" value="Genomic_DNA"/>
</dbReference>
<organism evidence="1 2">
    <name type="scientific">Daphnia magna</name>
    <dbReference type="NCBI Taxonomy" id="35525"/>
    <lineage>
        <taxon>Eukaryota</taxon>
        <taxon>Metazoa</taxon>
        <taxon>Ecdysozoa</taxon>
        <taxon>Arthropoda</taxon>
        <taxon>Crustacea</taxon>
        <taxon>Branchiopoda</taxon>
        <taxon>Diplostraca</taxon>
        <taxon>Cladocera</taxon>
        <taxon>Anomopoda</taxon>
        <taxon>Daphniidae</taxon>
        <taxon>Daphnia</taxon>
    </lineage>
</organism>
<evidence type="ECO:0000313" key="2">
    <source>
        <dbReference type="Proteomes" id="UP001234178"/>
    </source>
</evidence>
<protein>
    <submittedName>
        <fullName evidence="1">Uncharacterized protein</fullName>
    </submittedName>
</protein>
<reference evidence="1 2" key="1">
    <citation type="journal article" date="2023" name="Nucleic Acids Res.">
        <title>The hologenome of Daphnia magna reveals possible DNA methylation and microbiome-mediated evolution of the host genome.</title>
        <authorList>
            <person name="Chaturvedi A."/>
            <person name="Li X."/>
            <person name="Dhandapani V."/>
            <person name="Marshall H."/>
            <person name="Kissane S."/>
            <person name="Cuenca-Cambronero M."/>
            <person name="Asole G."/>
            <person name="Calvet F."/>
            <person name="Ruiz-Romero M."/>
            <person name="Marangio P."/>
            <person name="Guigo R."/>
            <person name="Rago D."/>
            <person name="Mirbahai L."/>
            <person name="Eastwood N."/>
            <person name="Colbourne J.K."/>
            <person name="Zhou J."/>
            <person name="Mallon E."/>
            <person name="Orsini L."/>
        </authorList>
    </citation>
    <scope>NUCLEOTIDE SEQUENCE [LARGE SCALE GENOMIC DNA]</scope>
    <source>
        <strain evidence="1">LRV0_1</strain>
    </source>
</reference>
<sequence>MSSNKLSYKLPRYVTGCVPCKSTAWLFVGEAGGDAAQQCGSSLVFRVRHFHRRMCFPEAERRCWIAAGVAVTIVAHRTQPIENN</sequence>
<proteinExistence type="predicted"/>